<evidence type="ECO:0000256" key="4">
    <source>
        <dbReference type="PROSITE-ProRule" id="PRU01100"/>
    </source>
</evidence>
<feature type="active site" description="Proton donor" evidence="4">
    <location>
        <position position="164"/>
    </location>
</feature>
<feature type="domain" description="GH26" evidence="6">
    <location>
        <begin position="42"/>
        <end position="334"/>
    </location>
</feature>
<reference evidence="7 8" key="1">
    <citation type="submission" date="2021-01" db="EMBL/GenBank/DDBJ databases">
        <title>Whole genome shotgun sequence of Catellatospora bangladeshensis NBRC 107357.</title>
        <authorList>
            <person name="Komaki H."/>
            <person name="Tamura T."/>
        </authorList>
    </citation>
    <scope>NUCLEOTIDE SEQUENCE [LARGE SCALE GENOMIC DNA]</scope>
    <source>
        <strain evidence="7 8">NBRC 107357</strain>
    </source>
</reference>
<evidence type="ECO:0000256" key="5">
    <source>
        <dbReference type="SAM" id="SignalP"/>
    </source>
</evidence>
<dbReference type="AlphaFoldDB" id="A0A8J3JBW8"/>
<dbReference type="SUPFAM" id="SSF51445">
    <property type="entry name" value="(Trans)glycosidases"/>
    <property type="match status" value="1"/>
</dbReference>
<dbReference type="InterPro" id="IPR017853">
    <property type="entry name" value="GH"/>
</dbReference>
<evidence type="ECO:0000313" key="8">
    <source>
        <dbReference type="Proteomes" id="UP000601223"/>
    </source>
</evidence>
<dbReference type="PROSITE" id="PS51257">
    <property type="entry name" value="PROKAR_LIPOPROTEIN"/>
    <property type="match status" value="1"/>
</dbReference>
<dbReference type="InterPro" id="IPR000805">
    <property type="entry name" value="Glyco_hydro_26"/>
</dbReference>
<protein>
    <recommendedName>
        <fullName evidence="6">GH26 domain-containing protein</fullName>
    </recommendedName>
</protein>
<evidence type="ECO:0000256" key="1">
    <source>
        <dbReference type="ARBA" id="ARBA00007754"/>
    </source>
</evidence>
<evidence type="ECO:0000259" key="6">
    <source>
        <dbReference type="PROSITE" id="PS51764"/>
    </source>
</evidence>
<organism evidence="7 8">
    <name type="scientific">Catellatospora bangladeshensis</name>
    <dbReference type="NCBI Taxonomy" id="310355"/>
    <lineage>
        <taxon>Bacteria</taxon>
        <taxon>Bacillati</taxon>
        <taxon>Actinomycetota</taxon>
        <taxon>Actinomycetes</taxon>
        <taxon>Micromonosporales</taxon>
        <taxon>Micromonosporaceae</taxon>
        <taxon>Catellatospora</taxon>
    </lineage>
</organism>
<name>A0A8J3JBW8_9ACTN</name>
<dbReference type="GO" id="GO:0016985">
    <property type="term" value="F:mannan endo-1,4-beta-mannosidase activity"/>
    <property type="evidence" value="ECO:0007669"/>
    <property type="project" value="InterPro"/>
</dbReference>
<keyword evidence="2 4" id="KW-0378">Hydrolase</keyword>
<keyword evidence="5" id="KW-0732">Signal</keyword>
<dbReference type="Gene3D" id="3.20.20.80">
    <property type="entry name" value="Glycosidases"/>
    <property type="match status" value="1"/>
</dbReference>
<dbReference type="InterPro" id="IPR022790">
    <property type="entry name" value="GH26_dom"/>
</dbReference>
<dbReference type="RefSeq" id="WP_203745826.1">
    <property type="nucleotide sequence ID" value="NZ_BONF01000013.1"/>
</dbReference>
<dbReference type="PROSITE" id="PS51764">
    <property type="entry name" value="GH26"/>
    <property type="match status" value="1"/>
</dbReference>
<evidence type="ECO:0000256" key="3">
    <source>
        <dbReference type="ARBA" id="ARBA00023295"/>
    </source>
</evidence>
<feature type="active site" description="Nucleophile" evidence="4">
    <location>
        <position position="263"/>
    </location>
</feature>
<dbReference type="GO" id="GO:0006080">
    <property type="term" value="P:substituted mannan metabolic process"/>
    <property type="evidence" value="ECO:0007669"/>
    <property type="project" value="InterPro"/>
</dbReference>
<dbReference type="PANTHER" id="PTHR40079:SF4">
    <property type="entry name" value="GH26 DOMAIN-CONTAINING PROTEIN-RELATED"/>
    <property type="match status" value="1"/>
</dbReference>
<comment type="caution">
    <text evidence="7">The sequence shown here is derived from an EMBL/GenBank/DDBJ whole genome shotgun (WGS) entry which is preliminary data.</text>
</comment>
<keyword evidence="3 4" id="KW-0326">Glycosidase</keyword>
<gene>
    <name evidence="7" type="ORF">Cba03nite_27750</name>
</gene>
<keyword evidence="8" id="KW-1185">Reference proteome</keyword>
<dbReference type="PANTHER" id="PTHR40079">
    <property type="entry name" value="MANNAN ENDO-1,4-BETA-MANNOSIDASE E-RELATED"/>
    <property type="match status" value="1"/>
</dbReference>
<dbReference type="Pfam" id="PF02156">
    <property type="entry name" value="Glyco_hydro_26"/>
    <property type="match status" value="1"/>
</dbReference>
<comment type="similarity">
    <text evidence="1 4">Belongs to the glycosyl hydrolase 26 family.</text>
</comment>
<feature type="chain" id="PRO_5035194345" description="GH26 domain-containing protein" evidence="5">
    <location>
        <begin position="25"/>
        <end position="336"/>
    </location>
</feature>
<proteinExistence type="inferred from homology"/>
<evidence type="ECO:0000256" key="2">
    <source>
        <dbReference type="ARBA" id="ARBA00022801"/>
    </source>
</evidence>
<dbReference type="Proteomes" id="UP000601223">
    <property type="component" value="Unassembled WGS sequence"/>
</dbReference>
<dbReference type="EMBL" id="BONF01000013">
    <property type="protein sequence ID" value="GIF81426.1"/>
    <property type="molecule type" value="Genomic_DNA"/>
</dbReference>
<sequence>MKTSLPAAGLVMALAVAAAGCTPAAEEVPASPVRPSPSVKVMPPPNPGPFVTTGRGPQVPADGAYFGAYVDAPQRTGDRLDAIDGFEKLIGRDLAIAHSFHPWREDFPSTYDYELVHRNMLLMVSWAGTDTRSIMTGVYDEEIRRRAEAVRAFRVPILLRYRWEMDRPNLQNVVHSPEDFVAAWKRVRGIFTEVGATNAAWVWCPHADGFIDGRAQPYYPGDDQVDWLCADVYPGQEMYSFTELMAPVLEFARQRPRPLIIGEFGVEQKERGVRAAWFDDMRAVMHQQPQIKAVVYFSGKQDVRPRYDTTLAPELDAVQAFTTLANDPYLSQTFGH</sequence>
<feature type="signal peptide" evidence="5">
    <location>
        <begin position="1"/>
        <end position="24"/>
    </location>
</feature>
<accession>A0A8J3JBW8</accession>
<evidence type="ECO:0000313" key="7">
    <source>
        <dbReference type="EMBL" id="GIF81426.1"/>
    </source>
</evidence>